<proteinExistence type="predicted"/>
<name>A0A2P5Y407_GOSBA</name>
<evidence type="ECO:0000313" key="1">
    <source>
        <dbReference type="EMBL" id="PPS10334.1"/>
    </source>
</evidence>
<organism evidence="1 2">
    <name type="scientific">Gossypium barbadense</name>
    <name type="common">Sea Island cotton</name>
    <name type="synonym">Hibiscus barbadensis</name>
    <dbReference type="NCBI Taxonomy" id="3634"/>
    <lineage>
        <taxon>Eukaryota</taxon>
        <taxon>Viridiplantae</taxon>
        <taxon>Streptophyta</taxon>
        <taxon>Embryophyta</taxon>
        <taxon>Tracheophyta</taxon>
        <taxon>Spermatophyta</taxon>
        <taxon>Magnoliopsida</taxon>
        <taxon>eudicotyledons</taxon>
        <taxon>Gunneridae</taxon>
        <taxon>Pentapetalae</taxon>
        <taxon>rosids</taxon>
        <taxon>malvids</taxon>
        <taxon>Malvales</taxon>
        <taxon>Malvaceae</taxon>
        <taxon>Malvoideae</taxon>
        <taxon>Gossypium</taxon>
    </lineage>
</organism>
<dbReference type="Proteomes" id="UP000239757">
    <property type="component" value="Unassembled WGS sequence"/>
</dbReference>
<sequence length="215" mass="24318">MGGEVKYGLEGNGEELSSGTQVERCCQEIGSVNIEWIQFAELANVEPVEDFTQLNEEYVVQDPYTEVPRAFDIDLNSPPASENLNLGLHLQIYLVLIETDIDGEDEYDNNSYFDHEVEDYSEPDLDDVPDDINNKCANDDKNVYVSSVRNSIQGIIIRNDPGAHMSNVNPDTVYASEFPEYLRYTTCSPIGHSFQMKEVVRGQKIHDQGKLCIFH</sequence>
<evidence type="ECO:0000313" key="2">
    <source>
        <dbReference type="Proteomes" id="UP000239757"/>
    </source>
</evidence>
<dbReference type="AlphaFoldDB" id="A0A2P5Y407"/>
<reference evidence="1 2" key="1">
    <citation type="submission" date="2015-01" db="EMBL/GenBank/DDBJ databases">
        <title>Genome of allotetraploid Gossypium barbadense reveals genomic plasticity and fiber elongation in cotton evolution.</title>
        <authorList>
            <person name="Chen X."/>
            <person name="Liu X."/>
            <person name="Zhao B."/>
            <person name="Zheng H."/>
            <person name="Hu Y."/>
            <person name="Lu G."/>
            <person name="Yang C."/>
            <person name="Chen J."/>
            <person name="Shan C."/>
            <person name="Zhang L."/>
            <person name="Zhou Y."/>
            <person name="Wang L."/>
            <person name="Guo W."/>
            <person name="Bai Y."/>
            <person name="Ruan J."/>
            <person name="Shangguan X."/>
            <person name="Mao Y."/>
            <person name="Jiang J."/>
            <person name="Zhu Y."/>
            <person name="Lei J."/>
            <person name="Kang H."/>
            <person name="Chen S."/>
            <person name="He X."/>
            <person name="Wang R."/>
            <person name="Wang Y."/>
            <person name="Chen J."/>
            <person name="Wang L."/>
            <person name="Yu S."/>
            <person name="Wang B."/>
            <person name="Wei J."/>
            <person name="Song S."/>
            <person name="Lu X."/>
            <person name="Gao Z."/>
            <person name="Gu W."/>
            <person name="Deng X."/>
            <person name="Ma D."/>
            <person name="Wang S."/>
            <person name="Liang W."/>
            <person name="Fang L."/>
            <person name="Cai C."/>
            <person name="Zhu X."/>
            <person name="Zhou B."/>
            <person name="Zhang Y."/>
            <person name="Chen Z."/>
            <person name="Xu S."/>
            <person name="Zhu R."/>
            <person name="Wang S."/>
            <person name="Zhang T."/>
            <person name="Zhao G."/>
        </authorList>
    </citation>
    <scope>NUCLEOTIDE SEQUENCE [LARGE SCALE GENOMIC DNA]</scope>
    <source>
        <strain evidence="2">cv. Xinhai21</strain>
        <tissue evidence="1">Leaf</tissue>
    </source>
</reference>
<accession>A0A2P5Y407</accession>
<protein>
    <submittedName>
        <fullName evidence="1">Uncharacterized protein</fullName>
    </submittedName>
</protein>
<gene>
    <name evidence="1" type="ORF">GOBAR_AA10320</name>
</gene>
<dbReference type="EMBL" id="KZ663739">
    <property type="protein sequence ID" value="PPS10334.1"/>
    <property type="molecule type" value="Genomic_DNA"/>
</dbReference>